<keyword evidence="1" id="KW-0805">Transcription regulation</keyword>
<dbReference type="InterPro" id="IPR000524">
    <property type="entry name" value="Tscrpt_reg_HTH_GntR"/>
</dbReference>
<dbReference type="Gene3D" id="1.10.10.10">
    <property type="entry name" value="Winged helix-like DNA-binding domain superfamily/Winged helix DNA-binding domain"/>
    <property type="match status" value="1"/>
</dbReference>
<evidence type="ECO:0000313" key="6">
    <source>
        <dbReference type="EMBL" id="GKY89933.1"/>
    </source>
</evidence>
<evidence type="ECO:0000256" key="4">
    <source>
        <dbReference type="SAM" id="MobiDB-lite"/>
    </source>
</evidence>
<accession>A0ABQ5LY80</accession>
<feature type="domain" description="HTH gntR-type" evidence="5">
    <location>
        <begin position="23"/>
        <end position="90"/>
    </location>
</feature>
<comment type="caution">
    <text evidence="6">The sequence shown here is derived from an EMBL/GenBank/DDBJ whole genome shotgun (WGS) entry which is preliminary data.</text>
</comment>
<dbReference type="RefSeq" id="WP_281843849.1">
    <property type="nucleotide sequence ID" value="NZ_BROH01000016.1"/>
</dbReference>
<dbReference type="SMART" id="SM00345">
    <property type="entry name" value="HTH_GNTR"/>
    <property type="match status" value="1"/>
</dbReference>
<dbReference type="Pfam" id="PF00392">
    <property type="entry name" value="GntR"/>
    <property type="match status" value="1"/>
</dbReference>
<dbReference type="PROSITE" id="PS50949">
    <property type="entry name" value="HTH_GNTR"/>
    <property type="match status" value="1"/>
</dbReference>
<dbReference type="InterPro" id="IPR008920">
    <property type="entry name" value="TF_FadR/GntR_C"/>
</dbReference>
<evidence type="ECO:0000256" key="3">
    <source>
        <dbReference type="ARBA" id="ARBA00023163"/>
    </source>
</evidence>
<dbReference type="SUPFAM" id="SSF46785">
    <property type="entry name" value="Winged helix' DNA-binding domain"/>
    <property type="match status" value="1"/>
</dbReference>
<proteinExistence type="predicted"/>
<dbReference type="PANTHER" id="PTHR43537:SF20">
    <property type="entry name" value="HTH-TYPE TRANSCRIPTIONAL REPRESSOR GLAR"/>
    <property type="match status" value="1"/>
</dbReference>
<dbReference type="Pfam" id="PF07729">
    <property type="entry name" value="FCD"/>
    <property type="match status" value="1"/>
</dbReference>
<keyword evidence="3" id="KW-0804">Transcription</keyword>
<dbReference type="Gene3D" id="1.20.120.530">
    <property type="entry name" value="GntR ligand-binding domain-like"/>
    <property type="match status" value="1"/>
</dbReference>
<evidence type="ECO:0000313" key="7">
    <source>
        <dbReference type="Proteomes" id="UP001144205"/>
    </source>
</evidence>
<reference evidence="6" key="1">
    <citation type="journal article" date="2023" name="Int. J. Syst. Evol. Microbiol.">
        <title>Sinisalibacter aestuarii sp. nov., isolated from estuarine sediment of the Arakawa River.</title>
        <authorList>
            <person name="Arafat S.T."/>
            <person name="Hirano S."/>
            <person name="Sato A."/>
            <person name="Takeuchi K."/>
            <person name="Yasuda T."/>
            <person name="Terahara T."/>
            <person name="Hamada M."/>
            <person name="Kobayashi T."/>
        </authorList>
    </citation>
    <scope>NUCLEOTIDE SEQUENCE</scope>
    <source>
        <strain evidence="6">B-399</strain>
    </source>
</reference>
<dbReference type="PANTHER" id="PTHR43537">
    <property type="entry name" value="TRANSCRIPTIONAL REGULATOR, GNTR FAMILY"/>
    <property type="match status" value="1"/>
</dbReference>
<keyword evidence="7" id="KW-1185">Reference proteome</keyword>
<feature type="region of interest" description="Disordered" evidence="4">
    <location>
        <begin position="1"/>
        <end position="20"/>
    </location>
</feature>
<evidence type="ECO:0000256" key="2">
    <source>
        <dbReference type="ARBA" id="ARBA00023125"/>
    </source>
</evidence>
<dbReference type="InterPro" id="IPR036388">
    <property type="entry name" value="WH-like_DNA-bd_sf"/>
</dbReference>
<evidence type="ECO:0000259" key="5">
    <source>
        <dbReference type="PROSITE" id="PS50949"/>
    </source>
</evidence>
<dbReference type="EMBL" id="BROH01000016">
    <property type="protein sequence ID" value="GKY89933.1"/>
    <property type="molecule type" value="Genomic_DNA"/>
</dbReference>
<evidence type="ECO:0000256" key="1">
    <source>
        <dbReference type="ARBA" id="ARBA00023015"/>
    </source>
</evidence>
<keyword evidence="2" id="KW-0238">DNA-binding</keyword>
<name>A0ABQ5LY80_9RHOB</name>
<gene>
    <name evidence="6" type="ORF">STA1M1_38020</name>
</gene>
<dbReference type="InterPro" id="IPR011711">
    <property type="entry name" value="GntR_C"/>
</dbReference>
<dbReference type="SMART" id="SM00895">
    <property type="entry name" value="FCD"/>
    <property type="match status" value="1"/>
</dbReference>
<dbReference type="SUPFAM" id="SSF48008">
    <property type="entry name" value="GntR ligand-binding domain-like"/>
    <property type="match status" value="1"/>
</dbReference>
<protein>
    <submittedName>
        <fullName evidence="6">GntR family transcriptional regulator</fullName>
    </submittedName>
</protein>
<dbReference type="InterPro" id="IPR036390">
    <property type="entry name" value="WH_DNA-bd_sf"/>
</dbReference>
<sequence>MDETATSAPAQGRGDDATEPTFATQSEAAYHRIREAIITGQLAPNEKLLLDGLRERFRFGTSPLREALSRLAADRLVIARGQRGFRVAPISEEEYRDIVNMRLLLEPEALQRSIANATLAWEGNVAAAFHRLSRVESALDRAPDDSGGIWEHENQRFHFALVENCGSPWLLNFITALADQAERYRRPAVEMRAVPMERLIQEHKALFDAAMSRNATLAAELLKVHIRNAASHLSKALFHAGDDAAGGQAIEAGNEQA</sequence>
<organism evidence="6 7">
    <name type="scientific">Sinisalibacter aestuarii</name>
    <dbReference type="NCBI Taxonomy" id="2949426"/>
    <lineage>
        <taxon>Bacteria</taxon>
        <taxon>Pseudomonadati</taxon>
        <taxon>Pseudomonadota</taxon>
        <taxon>Alphaproteobacteria</taxon>
        <taxon>Rhodobacterales</taxon>
        <taxon>Roseobacteraceae</taxon>
        <taxon>Sinisalibacter</taxon>
    </lineage>
</organism>
<dbReference type="Proteomes" id="UP001144205">
    <property type="component" value="Unassembled WGS sequence"/>
</dbReference>